<evidence type="ECO:0000256" key="1">
    <source>
        <dbReference type="SAM" id="MobiDB-lite"/>
    </source>
</evidence>
<dbReference type="EMBL" id="MUTJ01000053">
    <property type="protein sequence ID" value="ONU85048.1"/>
    <property type="molecule type" value="Genomic_DNA"/>
</dbReference>
<comment type="caution">
    <text evidence="2">The sequence shown here is derived from an EMBL/GenBank/DDBJ whole genome shotgun (WGS) entry which is preliminary data.</text>
</comment>
<proteinExistence type="predicted"/>
<feature type="compositionally biased region" description="Basic residues" evidence="1">
    <location>
        <begin position="1"/>
        <end position="10"/>
    </location>
</feature>
<protein>
    <submittedName>
        <fullName evidence="2">Uncharacterized protein</fullName>
    </submittedName>
</protein>
<feature type="compositionally biased region" description="Basic and acidic residues" evidence="1">
    <location>
        <begin position="41"/>
        <end position="50"/>
    </location>
</feature>
<feature type="region of interest" description="Disordered" evidence="1">
    <location>
        <begin position="1"/>
        <end position="89"/>
    </location>
</feature>
<dbReference type="Proteomes" id="UP000188543">
    <property type="component" value="Unassembled WGS sequence"/>
</dbReference>
<accession>A0A1V2W4Q1</accession>
<sequence>MNQKKAKALRKVSDNRKEYRALKRAAMRGSESNAKPLAEPHSQRTAEARAHAALPQAERNKPWRVGAAAISAKHPQRDRRPGQRSARVPNFDLLQDRALMRITGLGAFADAFMSAAASAIAGLSTRYQKRRGARGQ</sequence>
<organism evidence="2 3">
    <name type="scientific">Burkholderia cenocepacia</name>
    <dbReference type="NCBI Taxonomy" id="95486"/>
    <lineage>
        <taxon>Bacteria</taxon>
        <taxon>Pseudomonadati</taxon>
        <taxon>Pseudomonadota</taxon>
        <taxon>Betaproteobacteria</taxon>
        <taxon>Burkholderiales</taxon>
        <taxon>Burkholderiaceae</taxon>
        <taxon>Burkholderia</taxon>
        <taxon>Burkholderia cepacia complex</taxon>
    </lineage>
</organism>
<gene>
    <name evidence="2" type="ORF">A8E72_16765</name>
</gene>
<dbReference type="AlphaFoldDB" id="A0A1V2W4Q1"/>
<evidence type="ECO:0000313" key="3">
    <source>
        <dbReference type="Proteomes" id="UP000188543"/>
    </source>
</evidence>
<evidence type="ECO:0000313" key="2">
    <source>
        <dbReference type="EMBL" id="ONU85048.1"/>
    </source>
</evidence>
<dbReference type="RefSeq" id="WP_048986650.1">
    <property type="nucleotide sequence ID" value="NZ_CADETL010000010.1"/>
</dbReference>
<reference evidence="2 3" key="1">
    <citation type="submission" date="2016-08" db="EMBL/GenBank/DDBJ databases">
        <authorList>
            <person name="Seilhamer J.J."/>
        </authorList>
    </citation>
    <scope>NUCLEOTIDE SEQUENCE [LARGE SCALE GENOMIC DNA]</scope>
    <source>
        <strain evidence="2 3">VC14762</strain>
    </source>
</reference>
<name>A0A1V2W4Q1_9BURK</name>
<feature type="compositionally biased region" description="Basic and acidic residues" evidence="1">
    <location>
        <begin position="11"/>
        <end position="21"/>
    </location>
</feature>